<evidence type="ECO:0000313" key="1">
    <source>
        <dbReference type="Ensembl" id="ENSCLMP00005029041.1"/>
    </source>
</evidence>
<reference evidence="1" key="1">
    <citation type="submission" date="2025-08" db="UniProtKB">
        <authorList>
            <consortium name="Ensembl"/>
        </authorList>
    </citation>
    <scope>IDENTIFICATION</scope>
</reference>
<keyword evidence="2" id="KW-1185">Reference proteome</keyword>
<protein>
    <recommendedName>
        <fullName evidence="3">Sfi1 spindle body domain-containing protein</fullName>
    </recommendedName>
</protein>
<name>A0A8C2ZKN4_CYCLU</name>
<dbReference type="PANTHER" id="PTHR22028">
    <property type="entry name" value="SFI1 SPINDLE BODY DOMAIN-CONTAINING PROTEIN-RELATED"/>
    <property type="match status" value="1"/>
</dbReference>
<dbReference type="AlphaFoldDB" id="A0A8C2ZKN4"/>
<dbReference type="InterPro" id="IPR052270">
    <property type="entry name" value="CACF_protein"/>
</dbReference>
<dbReference type="PANTHER" id="PTHR22028:SF4">
    <property type="entry name" value="PROTEIN SFI1 HOMOLOG"/>
    <property type="match status" value="1"/>
</dbReference>
<evidence type="ECO:0008006" key="3">
    <source>
        <dbReference type="Google" id="ProtNLM"/>
    </source>
</evidence>
<accession>A0A8C2ZKN4</accession>
<evidence type="ECO:0000313" key="2">
    <source>
        <dbReference type="Proteomes" id="UP000694565"/>
    </source>
</evidence>
<proteinExistence type="predicted"/>
<reference evidence="1" key="2">
    <citation type="submission" date="2025-09" db="UniProtKB">
        <authorList>
            <consortium name="Ensembl"/>
        </authorList>
    </citation>
    <scope>IDENTIFICATION</scope>
</reference>
<dbReference type="Proteomes" id="UP000694565">
    <property type="component" value="Unplaced"/>
</dbReference>
<dbReference type="GeneTree" id="ENSGT00940000166668"/>
<dbReference type="Ensembl" id="ENSCLMT00005030363.1">
    <property type="protein sequence ID" value="ENSCLMP00005029041.1"/>
    <property type="gene ID" value="ENSCLMG00005014195.1"/>
</dbReference>
<organism evidence="1 2">
    <name type="scientific">Cyclopterus lumpus</name>
    <name type="common">Lumpsucker</name>
    <dbReference type="NCBI Taxonomy" id="8103"/>
    <lineage>
        <taxon>Eukaryota</taxon>
        <taxon>Metazoa</taxon>
        <taxon>Chordata</taxon>
        <taxon>Craniata</taxon>
        <taxon>Vertebrata</taxon>
        <taxon>Euteleostomi</taxon>
        <taxon>Actinopterygii</taxon>
        <taxon>Neopterygii</taxon>
        <taxon>Teleostei</taxon>
        <taxon>Neoteleostei</taxon>
        <taxon>Acanthomorphata</taxon>
        <taxon>Eupercaria</taxon>
        <taxon>Perciformes</taxon>
        <taxon>Cottioidei</taxon>
        <taxon>Cottales</taxon>
        <taxon>Cyclopteridae</taxon>
        <taxon>Cyclopterus</taxon>
    </lineage>
</organism>
<dbReference type="GO" id="GO:0019902">
    <property type="term" value="F:phosphatase binding"/>
    <property type="evidence" value="ECO:0007669"/>
    <property type="project" value="TreeGrafter"/>
</dbReference>
<sequence length="273" mass="33491">SYPNNLSTLMKVLIYVSSGGERKQVLKVHTRKLLYRVGYSWNKGGRLKELRIRHLARKFLKIWMQNTFGRILPHKAKSHYNTRVLKRAFAGWRDEWWTSRREWSLAMRAECHYRYYLYNLAFHSWQMFMSLRREKKNITSPDRQRIRLVWERWEVFTEMRRMKNRMLESTLEHKRLATLNSAWRLWRTRLQQHRDLHTLEDQALKQRVLTLQSRTWLHWKEMHTAACCQKEKESKAALHFMLRLKKKTLHDWKSYVSSLQTKKKSQGCYKLHS</sequence>